<keyword evidence="2" id="KW-1133">Transmembrane helix</keyword>
<proteinExistence type="predicted"/>
<feature type="transmembrane region" description="Helical" evidence="2">
    <location>
        <begin position="113"/>
        <end position="133"/>
    </location>
</feature>
<organism evidence="3 4">
    <name type="scientific">Agromyces allii</name>
    <dbReference type="NCBI Taxonomy" id="393607"/>
    <lineage>
        <taxon>Bacteria</taxon>
        <taxon>Bacillati</taxon>
        <taxon>Actinomycetota</taxon>
        <taxon>Actinomycetes</taxon>
        <taxon>Micrococcales</taxon>
        <taxon>Microbacteriaceae</taxon>
        <taxon>Agromyces</taxon>
    </lineage>
</organism>
<feature type="transmembrane region" description="Helical" evidence="2">
    <location>
        <begin position="12"/>
        <end position="35"/>
    </location>
</feature>
<feature type="transmembrane region" description="Helical" evidence="2">
    <location>
        <begin position="83"/>
        <end position="101"/>
    </location>
</feature>
<evidence type="ECO:0000313" key="4">
    <source>
        <dbReference type="Proteomes" id="UP001499954"/>
    </source>
</evidence>
<gene>
    <name evidence="3" type="ORF">GCM10009717_31550</name>
</gene>
<feature type="transmembrane region" description="Helical" evidence="2">
    <location>
        <begin position="307"/>
        <end position="326"/>
    </location>
</feature>
<evidence type="ECO:0000256" key="2">
    <source>
        <dbReference type="SAM" id="Phobius"/>
    </source>
</evidence>
<protein>
    <submittedName>
        <fullName evidence="3">DUF6350 family protein</fullName>
    </submittedName>
</protein>
<dbReference type="InterPro" id="IPR045931">
    <property type="entry name" value="DUF6350"/>
</dbReference>
<sequence length="525" mass="53060">MRRTTIALLASLEAFVAALIGFALAIVPLMLLWAVHFGLTVDAMVFVHAGAGVWLLGHGVNLTAQIDPVTASRTGLEGAGDPFTISIALLGIALLSLAAGVRVGRRSAAAGHALTGAIAAMSVFALAGAGAGLLVDSPALHANPWWSVGLPAFVVGLGALIGSVGESVRNPSTDVARAGFVRRGVAALPPLLTELVGVSVRVGAGAAFGVLAVAGVLVAVAVMLDYATIAGLYQALDPGIDGGIAITMAELALLPNVIVWAAAWLLGPGFALGTGSVVSSGATVLGPVPGIPLLGALPETSPALGGLWLVVPVLLGFVGAWIVATARGRAASGVGTEWWRPLAIAAGSALVAGLTLGLLAWWSAGAVGPGRLADVGPDGLAVGLAGATTVGIGALVGGFAALLRRREEVESSLVLRDRSAEREPWVDEPREPAGRRVPAARTVPAQREPASTPRTSVPREPAPRESARPASESRETPTSRPAPAHPAPADPDAPWWRRGSAPDRDADDGGHDGDAHDTEAFDTTR</sequence>
<keyword evidence="2" id="KW-0472">Membrane</keyword>
<name>A0ABN2R2J0_9MICO</name>
<dbReference type="Proteomes" id="UP001499954">
    <property type="component" value="Unassembled WGS sequence"/>
</dbReference>
<feature type="transmembrane region" description="Helical" evidence="2">
    <location>
        <begin position="145"/>
        <end position="164"/>
    </location>
</feature>
<feature type="transmembrane region" description="Helical" evidence="2">
    <location>
        <begin position="382"/>
        <end position="403"/>
    </location>
</feature>
<feature type="transmembrane region" description="Helical" evidence="2">
    <location>
        <begin position="210"/>
        <end position="233"/>
    </location>
</feature>
<dbReference type="RefSeq" id="WP_157415245.1">
    <property type="nucleotide sequence ID" value="NZ_BAAAMK010000008.1"/>
</dbReference>
<accession>A0ABN2R2J0</accession>
<keyword evidence="2" id="KW-0812">Transmembrane</keyword>
<feature type="region of interest" description="Disordered" evidence="1">
    <location>
        <begin position="419"/>
        <end position="525"/>
    </location>
</feature>
<feature type="compositionally biased region" description="Basic and acidic residues" evidence="1">
    <location>
        <begin position="500"/>
        <end position="525"/>
    </location>
</feature>
<comment type="caution">
    <text evidence="3">The sequence shown here is derived from an EMBL/GenBank/DDBJ whole genome shotgun (WGS) entry which is preliminary data.</text>
</comment>
<dbReference type="Pfam" id="PF19877">
    <property type="entry name" value="DUF6350"/>
    <property type="match status" value="1"/>
</dbReference>
<dbReference type="EMBL" id="BAAAMK010000008">
    <property type="protein sequence ID" value="GAA1962430.1"/>
    <property type="molecule type" value="Genomic_DNA"/>
</dbReference>
<keyword evidence="4" id="KW-1185">Reference proteome</keyword>
<evidence type="ECO:0000313" key="3">
    <source>
        <dbReference type="EMBL" id="GAA1962430.1"/>
    </source>
</evidence>
<feature type="transmembrane region" description="Helical" evidence="2">
    <location>
        <begin position="245"/>
        <end position="266"/>
    </location>
</feature>
<evidence type="ECO:0000256" key="1">
    <source>
        <dbReference type="SAM" id="MobiDB-lite"/>
    </source>
</evidence>
<feature type="transmembrane region" description="Helical" evidence="2">
    <location>
        <begin position="338"/>
        <end position="362"/>
    </location>
</feature>
<reference evidence="3 4" key="1">
    <citation type="journal article" date="2019" name="Int. J. Syst. Evol. Microbiol.">
        <title>The Global Catalogue of Microorganisms (GCM) 10K type strain sequencing project: providing services to taxonomists for standard genome sequencing and annotation.</title>
        <authorList>
            <consortium name="The Broad Institute Genomics Platform"/>
            <consortium name="The Broad Institute Genome Sequencing Center for Infectious Disease"/>
            <person name="Wu L."/>
            <person name="Ma J."/>
        </authorList>
    </citation>
    <scope>NUCLEOTIDE SEQUENCE [LARGE SCALE GENOMIC DNA]</scope>
    <source>
        <strain evidence="3 4">JCM 13584</strain>
    </source>
</reference>
<feature type="compositionally biased region" description="Basic and acidic residues" evidence="1">
    <location>
        <begin position="419"/>
        <end position="434"/>
    </location>
</feature>
<feature type="compositionally biased region" description="Basic and acidic residues" evidence="1">
    <location>
        <begin position="461"/>
        <end position="477"/>
    </location>
</feature>